<dbReference type="KEGG" id="knv:Pan216_16210"/>
<dbReference type="RefSeq" id="WP_145257130.1">
    <property type="nucleotide sequence ID" value="NZ_CP036279.1"/>
</dbReference>
<dbReference type="EMBL" id="CP036279">
    <property type="protein sequence ID" value="QDU60770.1"/>
    <property type="molecule type" value="Genomic_DNA"/>
</dbReference>
<proteinExistence type="predicted"/>
<gene>
    <name evidence="1" type="ORF">Pan216_16210</name>
</gene>
<dbReference type="InterPro" id="IPR036388">
    <property type="entry name" value="WH-like_DNA-bd_sf"/>
</dbReference>
<sequence length="315" mass="35974">MDDKTSKRSEATLFHYWAVAGRSLVGSAKCLEAAMHAGGLLDGVDYNKRTADTARRRNEKDQWGHEVAPRYASTAHELRKGAEEGLKRLIEEAEFVDRTIHEFEGIERFHPIFAGVSDQPRTVFGNTAPSAHEAVHRFVDEVINIVNTGLDDLERGELRTLYCLTLDREYPEESTVRHIAAWLELEFRKVGAQYGVDPFHCSYEDLITFPRVQVEPLRPPAQTYETKESETLLAPIIEKLTRTEGKIVATFMEQERGLRASSIDLIKKVWPKRVYNPNTANLLDKHLSAIRDKIKQEASDLTLARDRDYIILKKQ</sequence>
<accession>A0A518B1B3</accession>
<protein>
    <submittedName>
        <fullName evidence="1">Uncharacterized protein</fullName>
    </submittedName>
</protein>
<name>A0A518B1B3_9BACT</name>
<reference evidence="1 2" key="1">
    <citation type="submission" date="2019-02" db="EMBL/GenBank/DDBJ databases">
        <title>Deep-cultivation of Planctomycetes and their phenomic and genomic characterization uncovers novel biology.</title>
        <authorList>
            <person name="Wiegand S."/>
            <person name="Jogler M."/>
            <person name="Boedeker C."/>
            <person name="Pinto D."/>
            <person name="Vollmers J."/>
            <person name="Rivas-Marin E."/>
            <person name="Kohn T."/>
            <person name="Peeters S.H."/>
            <person name="Heuer A."/>
            <person name="Rast P."/>
            <person name="Oberbeckmann S."/>
            <person name="Bunk B."/>
            <person name="Jeske O."/>
            <person name="Meyerdierks A."/>
            <person name="Storesund J.E."/>
            <person name="Kallscheuer N."/>
            <person name="Luecker S."/>
            <person name="Lage O.M."/>
            <person name="Pohl T."/>
            <person name="Merkel B.J."/>
            <person name="Hornburger P."/>
            <person name="Mueller R.-W."/>
            <person name="Bruemmer F."/>
            <person name="Labrenz M."/>
            <person name="Spormann A.M."/>
            <person name="Op den Camp H."/>
            <person name="Overmann J."/>
            <person name="Amann R."/>
            <person name="Jetten M.S.M."/>
            <person name="Mascher T."/>
            <person name="Medema M.H."/>
            <person name="Devos D.P."/>
            <person name="Kaster A.-K."/>
            <person name="Ovreas L."/>
            <person name="Rohde M."/>
            <person name="Galperin M.Y."/>
            <person name="Jogler C."/>
        </authorList>
    </citation>
    <scope>NUCLEOTIDE SEQUENCE [LARGE SCALE GENOMIC DNA]</scope>
    <source>
        <strain evidence="1 2">Pan216</strain>
    </source>
</reference>
<dbReference type="Gene3D" id="1.10.10.10">
    <property type="entry name" value="Winged helix-like DNA-binding domain superfamily/Winged helix DNA-binding domain"/>
    <property type="match status" value="1"/>
</dbReference>
<evidence type="ECO:0000313" key="1">
    <source>
        <dbReference type="EMBL" id="QDU60770.1"/>
    </source>
</evidence>
<keyword evidence="2" id="KW-1185">Reference proteome</keyword>
<dbReference type="AlphaFoldDB" id="A0A518B1B3"/>
<evidence type="ECO:0000313" key="2">
    <source>
        <dbReference type="Proteomes" id="UP000317093"/>
    </source>
</evidence>
<dbReference type="Proteomes" id="UP000317093">
    <property type="component" value="Chromosome"/>
</dbReference>
<organism evidence="1 2">
    <name type="scientific">Kolteria novifilia</name>
    <dbReference type="NCBI Taxonomy" id="2527975"/>
    <lineage>
        <taxon>Bacteria</taxon>
        <taxon>Pseudomonadati</taxon>
        <taxon>Planctomycetota</taxon>
        <taxon>Planctomycetia</taxon>
        <taxon>Kolteriales</taxon>
        <taxon>Kolteriaceae</taxon>
        <taxon>Kolteria</taxon>
    </lineage>
</organism>